<gene>
    <name evidence="1" type="ORF">LEMA_P002710.1</name>
</gene>
<dbReference type="HOGENOM" id="CLU_1695805_0_0_1"/>
<dbReference type="Proteomes" id="UP000002668">
    <property type="component" value="Genome"/>
</dbReference>
<protein>
    <submittedName>
        <fullName evidence="1">Predicted protein</fullName>
    </submittedName>
</protein>
<keyword evidence="2" id="KW-1185">Reference proteome</keyword>
<dbReference type="EMBL" id="FP929139">
    <property type="protein sequence ID" value="CBY01484.1"/>
    <property type="molecule type" value="Genomic_DNA"/>
</dbReference>
<reference evidence="2" key="1">
    <citation type="journal article" date="2011" name="Nat. Commun.">
        <title>Effector diversification within compartments of the Leptosphaeria maculans genome affected by Repeat-Induced Point mutations.</title>
        <authorList>
            <person name="Rouxel T."/>
            <person name="Grandaubert J."/>
            <person name="Hane J.K."/>
            <person name="Hoede C."/>
            <person name="van de Wouw A.P."/>
            <person name="Couloux A."/>
            <person name="Dominguez V."/>
            <person name="Anthouard V."/>
            <person name="Bally P."/>
            <person name="Bourras S."/>
            <person name="Cozijnsen A.J."/>
            <person name="Ciuffetti L.M."/>
            <person name="Degrave A."/>
            <person name="Dilmaghani A."/>
            <person name="Duret L."/>
            <person name="Fudal I."/>
            <person name="Goodwin S.B."/>
            <person name="Gout L."/>
            <person name="Glaser N."/>
            <person name="Linglin J."/>
            <person name="Kema G.H.J."/>
            <person name="Lapalu N."/>
            <person name="Lawrence C.B."/>
            <person name="May K."/>
            <person name="Meyer M."/>
            <person name="Ollivier B."/>
            <person name="Poulain J."/>
            <person name="Schoch C.L."/>
            <person name="Simon A."/>
            <person name="Spatafora J.W."/>
            <person name="Stachowiak A."/>
            <person name="Turgeon B.G."/>
            <person name="Tyler B.M."/>
            <person name="Vincent D."/>
            <person name="Weissenbach J."/>
            <person name="Amselem J."/>
            <person name="Quesneville H."/>
            <person name="Oliver R.P."/>
            <person name="Wincker P."/>
            <person name="Balesdent M.-H."/>
            <person name="Howlett B.J."/>
        </authorList>
    </citation>
    <scope>NUCLEOTIDE SEQUENCE [LARGE SCALE GENOMIC DNA]</scope>
    <source>
        <strain evidence="2">JN3 / isolate v23.1.3 / race Av1-4-5-6-7-8</strain>
    </source>
</reference>
<evidence type="ECO:0000313" key="1">
    <source>
        <dbReference type="EMBL" id="CBY01484.1"/>
    </source>
</evidence>
<accession>E5AE45</accession>
<dbReference type="AlphaFoldDB" id="E5AE45"/>
<evidence type="ECO:0000313" key="2">
    <source>
        <dbReference type="Proteomes" id="UP000002668"/>
    </source>
</evidence>
<name>E5AE45_LEPMJ</name>
<dbReference type="VEuPathDB" id="FungiDB:LEMA_P002710.1"/>
<organism evidence="1 2">
    <name type="scientific">Leptosphaeria maculans (strain JN3 / isolate v23.1.3 / race Av1-4-5-6-7-8)</name>
    <name type="common">Blackleg fungus</name>
    <name type="synonym">Phoma lingam</name>
    <dbReference type="NCBI Taxonomy" id="985895"/>
    <lineage>
        <taxon>Eukaryota</taxon>
        <taxon>Fungi</taxon>
        <taxon>Dikarya</taxon>
        <taxon>Ascomycota</taxon>
        <taxon>Pezizomycotina</taxon>
        <taxon>Dothideomycetes</taxon>
        <taxon>Pleosporomycetidae</taxon>
        <taxon>Pleosporales</taxon>
        <taxon>Pleosporineae</taxon>
        <taxon>Leptosphaeriaceae</taxon>
        <taxon>Plenodomus</taxon>
        <taxon>Plenodomus lingam/Leptosphaeria maculans species complex</taxon>
    </lineage>
</organism>
<proteinExistence type="predicted"/>
<dbReference type="InParanoid" id="E5AE45"/>
<sequence length="155" mass="17217">MPYVTVQVIVPAGTRKRRSGRMPRFMQRYETGFEFAQSAGMTAPLSFQLQQSVVSMLDQKTLIARLPVCHRLTPCVSAGNSVNGDAAEERGKVVNAIVTVSHCIENLEKHREKLHRISRRAPHLRYGGSTIAREAGDLIIVKMALLNAFASTEIR</sequence>
<dbReference type="STRING" id="985895.E5AE45"/>